<evidence type="ECO:0000256" key="1">
    <source>
        <dbReference type="ARBA" id="ARBA00007125"/>
    </source>
</evidence>
<name>U5LB84_9BACI</name>
<evidence type="ECO:0000313" key="3">
    <source>
        <dbReference type="EMBL" id="AGX05124.1"/>
    </source>
</evidence>
<feature type="domain" description="Ppx/GppA phosphatase N-terminal" evidence="2">
    <location>
        <begin position="23"/>
        <end position="298"/>
    </location>
</feature>
<dbReference type="EMBL" id="CP006643">
    <property type="protein sequence ID" value="AGX05124.1"/>
    <property type="molecule type" value="Genomic_DNA"/>
</dbReference>
<dbReference type="KEGG" id="bif:N288_16175"/>
<dbReference type="AlphaFoldDB" id="U5LB84"/>
<dbReference type="PANTHER" id="PTHR30005:SF0">
    <property type="entry name" value="RETROGRADE REGULATION PROTEIN 2"/>
    <property type="match status" value="1"/>
</dbReference>
<dbReference type="STRING" id="1367477.N288_16175"/>
<dbReference type="PANTHER" id="PTHR30005">
    <property type="entry name" value="EXOPOLYPHOSPHATASE"/>
    <property type="match status" value="1"/>
</dbReference>
<evidence type="ECO:0000259" key="2">
    <source>
        <dbReference type="Pfam" id="PF02541"/>
    </source>
</evidence>
<dbReference type="InterPro" id="IPR050273">
    <property type="entry name" value="GppA/Ppx_hydrolase"/>
</dbReference>
<organism evidence="3 4">
    <name type="scientific">Bacillus infantis NRRL B-14911</name>
    <dbReference type="NCBI Taxonomy" id="1367477"/>
    <lineage>
        <taxon>Bacteria</taxon>
        <taxon>Bacillati</taxon>
        <taxon>Bacillota</taxon>
        <taxon>Bacilli</taxon>
        <taxon>Bacillales</taxon>
        <taxon>Bacillaceae</taxon>
        <taxon>Bacillus</taxon>
    </lineage>
</organism>
<gene>
    <name evidence="3" type="ORF">N288_16175</name>
</gene>
<dbReference type="Pfam" id="PF02541">
    <property type="entry name" value="Ppx-GppA"/>
    <property type="match status" value="1"/>
</dbReference>
<proteinExistence type="inferred from homology"/>
<dbReference type="InterPro" id="IPR043129">
    <property type="entry name" value="ATPase_NBD"/>
</dbReference>
<accession>U5LB84</accession>
<sequence>MNNQTIALIDLGSNSIQMAIYNVNEDLRIFHEVERVKVAARLINHLNEQGFLTEEGIQLIITIFKEFQKRAEKYGTGRITGYATAVIRNSLNQEEILAEIAARTDIAISVISGYEEARYGYLGVVNSMNAVEGITLDIGGGSTEITLFRNREMVHYHSFQFGAVNLHEAYTKGKRVTENQLTQLRRYILDSIQTLPWLKNAGLPIIGIGGSAKNLSRIHNAKFGGAELKLHEISSIFSELSSLNVDERSKVKGLSKKRRDIILPAIGIVSQMMETVRSPHFVYCDKTVRDGIMYKMLEEKQ</sequence>
<dbReference type="PATRIC" id="fig|1367477.3.peg.3213"/>
<dbReference type="Gene3D" id="3.30.420.150">
    <property type="entry name" value="Exopolyphosphatase. Domain 2"/>
    <property type="match status" value="1"/>
</dbReference>
<dbReference type="CDD" id="cd24052">
    <property type="entry name" value="ASKHA_NBD_HpPPX-GppA-like"/>
    <property type="match status" value="1"/>
</dbReference>
<reference evidence="3 4" key="1">
    <citation type="submission" date="2013-07" db="EMBL/GenBank/DDBJ databases">
        <title>Complete genome sequence of Bacillus infantis NRRL B-14911 that has potential to induce cardiac disease by antigenic mimicry.</title>
        <authorList>
            <person name="Massilamany C."/>
            <person name="Smith T.P.L."/>
            <person name="Loy J.D."/>
            <person name="Barletta R."/>
            <person name="Reddy J."/>
        </authorList>
    </citation>
    <scope>NUCLEOTIDE SEQUENCE [LARGE SCALE GENOMIC DNA]</scope>
    <source>
        <strain evidence="3 4">NRRL B-14911</strain>
    </source>
</reference>
<evidence type="ECO:0000313" key="4">
    <source>
        <dbReference type="Proteomes" id="UP000017805"/>
    </source>
</evidence>
<keyword evidence="4" id="KW-1185">Reference proteome</keyword>
<comment type="similarity">
    <text evidence="1">Belongs to the GppA/Ppx family.</text>
</comment>
<dbReference type="InterPro" id="IPR003695">
    <property type="entry name" value="Ppx_GppA_N"/>
</dbReference>
<dbReference type="HOGENOM" id="CLU_025908_1_0_9"/>
<protein>
    <recommendedName>
        <fullName evidence="2">Ppx/GppA phosphatase N-terminal domain-containing protein</fullName>
    </recommendedName>
</protein>
<dbReference type="SUPFAM" id="SSF53067">
    <property type="entry name" value="Actin-like ATPase domain"/>
    <property type="match status" value="2"/>
</dbReference>
<dbReference type="GO" id="GO:0006357">
    <property type="term" value="P:regulation of transcription by RNA polymerase II"/>
    <property type="evidence" value="ECO:0007669"/>
    <property type="project" value="TreeGrafter"/>
</dbReference>
<dbReference type="Gene3D" id="3.30.420.40">
    <property type="match status" value="1"/>
</dbReference>
<dbReference type="Proteomes" id="UP000017805">
    <property type="component" value="Chromosome"/>
</dbReference>
<dbReference type="RefSeq" id="WP_022544088.1">
    <property type="nucleotide sequence ID" value="NC_022524.1"/>
</dbReference>